<gene>
    <name evidence="2" type="ORF">CIC26_22635</name>
</gene>
<evidence type="ECO:0000256" key="1">
    <source>
        <dbReference type="SAM" id="Phobius"/>
    </source>
</evidence>
<dbReference type="Proteomes" id="UP000873581">
    <property type="component" value="Unassembled WGS sequence"/>
</dbReference>
<keyword evidence="1" id="KW-0472">Membrane</keyword>
<organism evidence="2">
    <name type="scientific">Salmonella enterica</name>
    <name type="common">Salmonella choleraesuis</name>
    <dbReference type="NCBI Taxonomy" id="28901"/>
    <lineage>
        <taxon>Bacteria</taxon>
        <taxon>Pseudomonadati</taxon>
        <taxon>Pseudomonadota</taxon>
        <taxon>Gammaproteobacteria</taxon>
        <taxon>Enterobacterales</taxon>
        <taxon>Enterobacteriaceae</taxon>
        <taxon>Salmonella</taxon>
    </lineage>
</organism>
<keyword evidence="1" id="KW-1133">Transmembrane helix</keyword>
<feature type="transmembrane region" description="Helical" evidence="1">
    <location>
        <begin position="21"/>
        <end position="40"/>
    </location>
</feature>
<name>A0A2A6D5F6_SALER</name>
<dbReference type="PROSITE" id="PS51257">
    <property type="entry name" value="PROKAR_LIPOPROTEIN"/>
    <property type="match status" value="1"/>
</dbReference>
<evidence type="ECO:0000313" key="2">
    <source>
        <dbReference type="EMBL" id="PDN80897.1"/>
    </source>
</evidence>
<sequence length="80" mass="8859">MFRVIRKYIDFSPETLEQMSWFTTFISGCSLIMAGVSLFLNQAPIFALLSLAGGAVLCALSGAIYHARSLRKNDKNKEAK</sequence>
<reference evidence="2" key="1">
    <citation type="submission" date="2017-08" db="EMBL/GenBank/DDBJ databases">
        <title>Whole genome sequencing of Salmonella enterica.</title>
        <authorList>
            <person name="Bell R."/>
            <person name="Levy K."/>
        </authorList>
    </citation>
    <scope>NUCLEOTIDE SEQUENCE [LARGE SCALE GENOMIC DNA]</scope>
    <source>
        <strain evidence="2">CFSAN060805</strain>
    </source>
</reference>
<dbReference type="AlphaFoldDB" id="A0A2A6D5F6"/>
<feature type="transmembrane region" description="Helical" evidence="1">
    <location>
        <begin position="46"/>
        <end position="67"/>
    </location>
</feature>
<accession>A0A2A6D5F6</accession>
<protein>
    <submittedName>
        <fullName evidence="2">Uncharacterized protein</fullName>
    </submittedName>
</protein>
<comment type="caution">
    <text evidence="2">The sequence shown here is derived from an EMBL/GenBank/DDBJ whole genome shotgun (WGS) entry which is preliminary data.</text>
</comment>
<dbReference type="EMBL" id="NPLM01000013">
    <property type="protein sequence ID" value="PDN80897.1"/>
    <property type="molecule type" value="Genomic_DNA"/>
</dbReference>
<proteinExistence type="predicted"/>
<keyword evidence="1" id="KW-0812">Transmembrane</keyword>